<evidence type="ECO:0000313" key="3">
    <source>
        <dbReference type="Proteomes" id="UP000187506"/>
    </source>
</evidence>
<keyword evidence="3" id="KW-1185">Reference proteome</keyword>
<evidence type="ECO:0008006" key="4">
    <source>
        <dbReference type="Google" id="ProtNLM"/>
    </source>
</evidence>
<accession>A0AAC9LM15</accession>
<dbReference type="EMBL" id="CP019352">
    <property type="protein sequence ID" value="APX99831.1"/>
    <property type="molecule type" value="Genomic_DNA"/>
</dbReference>
<evidence type="ECO:0000256" key="1">
    <source>
        <dbReference type="SAM" id="MobiDB-lite"/>
    </source>
</evidence>
<dbReference type="AlphaFoldDB" id="A0AAC9LM15"/>
<gene>
    <name evidence="2" type="ORF">BWR22_05745</name>
</gene>
<dbReference type="InterPro" id="IPR011990">
    <property type="entry name" value="TPR-like_helical_dom_sf"/>
</dbReference>
<reference evidence="2 3" key="1">
    <citation type="submission" date="2017-01" db="EMBL/GenBank/DDBJ databases">
        <title>Complete genome of Lacinutrix venerupis DOK2-8 isolated from seawater in Dokdo.</title>
        <authorList>
            <person name="Chi W.-J."/>
            <person name="Kim J.H."/>
        </authorList>
    </citation>
    <scope>NUCLEOTIDE SEQUENCE [LARGE SCALE GENOMIC DNA]</scope>
    <source>
        <strain evidence="2 3">DOK2-8</strain>
    </source>
</reference>
<dbReference type="Proteomes" id="UP000187506">
    <property type="component" value="Chromosome"/>
</dbReference>
<evidence type="ECO:0000313" key="2">
    <source>
        <dbReference type="EMBL" id="APX99831.1"/>
    </source>
</evidence>
<dbReference type="RefSeq" id="WP_076732469.1">
    <property type="nucleotide sequence ID" value="NZ_CP019352.1"/>
</dbReference>
<dbReference type="SUPFAM" id="SSF81901">
    <property type="entry name" value="HCP-like"/>
    <property type="match status" value="1"/>
</dbReference>
<protein>
    <recommendedName>
        <fullName evidence="4">DUF2892 domain-containing protein</fullName>
    </recommendedName>
</protein>
<dbReference type="KEGG" id="lvn:BWR22_05745"/>
<dbReference type="Gene3D" id="1.25.40.10">
    <property type="entry name" value="Tetratricopeptide repeat domain"/>
    <property type="match status" value="1"/>
</dbReference>
<name>A0AAC9LM15_9FLAO</name>
<organism evidence="2 3">
    <name type="scientific">Lacinutrix venerupis</name>
    <dbReference type="NCBI Taxonomy" id="1486034"/>
    <lineage>
        <taxon>Bacteria</taxon>
        <taxon>Pseudomonadati</taxon>
        <taxon>Bacteroidota</taxon>
        <taxon>Flavobacteriia</taxon>
        <taxon>Flavobacteriales</taxon>
        <taxon>Flavobacteriaceae</taxon>
        <taxon>Lacinutrix</taxon>
    </lineage>
</organism>
<sequence length="194" mass="22105">MYNKVFKLIIAGLILATAIWQFTEGGIGNGIMLIFLALIFVFLYFKNEFILLAFLKLRKQDFPGAQKWLNKIKNPEAALVTKQQGYFNYLQGIMVSQTDMNLAEKHFKKAVNLGLSMDQDMAMAKLNLAGIAFSKRRKQEATILINEAQKLDKNNMLKEQIKEMKANMKRAQGAPNQHFGQGGSMRAQRRASRR</sequence>
<proteinExistence type="predicted"/>
<feature type="region of interest" description="Disordered" evidence="1">
    <location>
        <begin position="167"/>
        <end position="194"/>
    </location>
</feature>